<dbReference type="InterPro" id="IPR019887">
    <property type="entry name" value="Tscrpt_reg_AsnC/Lrp_C"/>
</dbReference>
<dbReference type="InterPro" id="IPR019888">
    <property type="entry name" value="Tscrpt_reg_AsnC-like"/>
</dbReference>
<evidence type="ECO:0000256" key="2">
    <source>
        <dbReference type="ARBA" id="ARBA00023125"/>
    </source>
</evidence>
<keyword evidence="8" id="KW-1185">Reference proteome</keyword>
<dbReference type="RefSeq" id="WP_311673848.1">
    <property type="nucleotide sequence ID" value="NZ_JAVREQ010000012.1"/>
</dbReference>
<keyword evidence="3" id="KW-0804">Transcription</keyword>
<proteinExistence type="predicted"/>
<accession>A0ABU2NTI5</accession>
<dbReference type="InterPro" id="IPR036388">
    <property type="entry name" value="WH-like_DNA-bd_sf"/>
</dbReference>
<name>A0ABU2NTI5_9ACTN</name>
<reference evidence="8" key="1">
    <citation type="submission" date="2023-07" db="EMBL/GenBank/DDBJ databases">
        <title>30 novel species of actinomycetes from the DSMZ collection.</title>
        <authorList>
            <person name="Nouioui I."/>
        </authorList>
    </citation>
    <scope>NUCLEOTIDE SEQUENCE [LARGE SCALE GENOMIC DNA]</scope>
    <source>
        <strain evidence="8">DSM 42041</strain>
    </source>
</reference>
<dbReference type="Pfam" id="PF13404">
    <property type="entry name" value="HTH_AsnC-type"/>
    <property type="match status" value="2"/>
</dbReference>
<comment type="caution">
    <text evidence="7">The sequence shown here is derived from an EMBL/GenBank/DDBJ whole genome shotgun (WGS) entry which is preliminary data.</text>
</comment>
<feature type="compositionally biased region" description="Pro residues" evidence="4">
    <location>
        <begin position="177"/>
        <end position="193"/>
    </location>
</feature>
<organism evidence="7 8">
    <name type="scientific">Streptomyces hazeniae</name>
    <dbReference type="NCBI Taxonomy" id="3075538"/>
    <lineage>
        <taxon>Bacteria</taxon>
        <taxon>Bacillati</taxon>
        <taxon>Actinomycetota</taxon>
        <taxon>Actinomycetes</taxon>
        <taxon>Kitasatosporales</taxon>
        <taxon>Streptomycetaceae</taxon>
        <taxon>Streptomyces</taxon>
    </lineage>
</organism>
<dbReference type="Gene3D" id="1.10.10.10">
    <property type="entry name" value="Winged helix-like DNA-binding domain superfamily/Winged helix DNA-binding domain"/>
    <property type="match status" value="2"/>
</dbReference>
<evidence type="ECO:0000313" key="8">
    <source>
        <dbReference type="Proteomes" id="UP001183414"/>
    </source>
</evidence>
<sequence length="367" mass="39052">MDTSDHPPGPTTGPLNAHDEALIHALQMAPRASWSLLGKVLGADPVTVARRWERLHGTGRAWITAYPGLSLRKSLEVALVEVDCRAGRVEAVADALAREPQIVTVEHMAGGRDLLVTVFAPGLTGMSRLILDRMSRLPGVVGTRAQLATQVFGDGSRWRLRSLTEQQQSRLRAAAPAPGPAPGSGPGPGPGPGPGFAAGRTTLRPDAVTRALIPAVAADGRRSASELAAVAGVSAATVRRRLHQLIEARDLVLRCEVARELTEWPVSATLWARVPADRVAATARGLLSMAEVRLCASVTGPQNLLFTVWLRSVADVQRLEAQLAEHLPELTLVDRAIALRQTKLMGRLINPAGRAVDVVPLDIWAPG</sequence>
<keyword evidence="1" id="KW-0805">Transcription regulation</keyword>
<dbReference type="Proteomes" id="UP001183414">
    <property type="component" value="Unassembled WGS sequence"/>
</dbReference>
<dbReference type="EMBL" id="JAVREQ010000012">
    <property type="protein sequence ID" value="MDT0380074.1"/>
    <property type="molecule type" value="Genomic_DNA"/>
</dbReference>
<feature type="domain" description="Transcription regulator AsnC/Lrp ligand binding" evidence="5">
    <location>
        <begin position="80"/>
        <end position="147"/>
    </location>
</feature>
<keyword evidence="2" id="KW-0238">DNA-binding</keyword>
<dbReference type="PANTHER" id="PTHR30154">
    <property type="entry name" value="LEUCINE-RESPONSIVE REGULATORY PROTEIN"/>
    <property type="match status" value="1"/>
</dbReference>
<gene>
    <name evidence="7" type="ORF">RM572_15030</name>
</gene>
<evidence type="ECO:0000259" key="5">
    <source>
        <dbReference type="Pfam" id="PF01037"/>
    </source>
</evidence>
<evidence type="ECO:0000259" key="6">
    <source>
        <dbReference type="Pfam" id="PF13404"/>
    </source>
</evidence>
<evidence type="ECO:0000313" key="7">
    <source>
        <dbReference type="EMBL" id="MDT0380074.1"/>
    </source>
</evidence>
<dbReference type="Pfam" id="PF01037">
    <property type="entry name" value="AsnC_trans_reg"/>
    <property type="match status" value="1"/>
</dbReference>
<dbReference type="InterPro" id="IPR000485">
    <property type="entry name" value="AsnC-type_HTH_dom"/>
</dbReference>
<evidence type="ECO:0000256" key="3">
    <source>
        <dbReference type="ARBA" id="ARBA00023163"/>
    </source>
</evidence>
<evidence type="ECO:0000256" key="1">
    <source>
        <dbReference type="ARBA" id="ARBA00023015"/>
    </source>
</evidence>
<feature type="region of interest" description="Disordered" evidence="4">
    <location>
        <begin position="167"/>
        <end position="201"/>
    </location>
</feature>
<feature type="domain" description="HTH asnC-type" evidence="6">
    <location>
        <begin position="19"/>
        <end position="56"/>
    </location>
</feature>
<dbReference type="SUPFAM" id="SSF54909">
    <property type="entry name" value="Dimeric alpha+beta barrel"/>
    <property type="match status" value="2"/>
</dbReference>
<evidence type="ECO:0000256" key="4">
    <source>
        <dbReference type="SAM" id="MobiDB-lite"/>
    </source>
</evidence>
<feature type="domain" description="HTH asnC-type" evidence="6">
    <location>
        <begin position="206"/>
        <end position="245"/>
    </location>
</feature>
<protein>
    <submittedName>
        <fullName evidence="7">Lrp/AsnC family transcriptional regulator</fullName>
    </submittedName>
</protein>
<dbReference type="PANTHER" id="PTHR30154:SF34">
    <property type="entry name" value="TRANSCRIPTIONAL REGULATOR AZLB"/>
    <property type="match status" value="1"/>
</dbReference>
<dbReference type="Gene3D" id="3.30.70.920">
    <property type="match status" value="2"/>
</dbReference>
<dbReference type="SMART" id="SM00344">
    <property type="entry name" value="HTH_ASNC"/>
    <property type="match status" value="2"/>
</dbReference>
<dbReference type="InterPro" id="IPR011008">
    <property type="entry name" value="Dimeric_a/b-barrel"/>
</dbReference>